<dbReference type="AlphaFoldDB" id="A0A239VMI9"/>
<evidence type="ECO:0000313" key="5">
    <source>
        <dbReference type="Proteomes" id="UP000242637"/>
    </source>
</evidence>
<feature type="region of interest" description="Disordered" evidence="2">
    <location>
        <begin position="23"/>
        <end position="57"/>
    </location>
</feature>
<dbReference type="GeneID" id="63459890"/>
<evidence type="ECO:0000256" key="2">
    <source>
        <dbReference type="SAM" id="MobiDB-lite"/>
    </source>
</evidence>
<dbReference type="Gene3D" id="1.10.1470.10">
    <property type="entry name" value="YjbJ"/>
    <property type="match status" value="1"/>
</dbReference>
<keyword evidence="5" id="KW-1185">Reference proteome</keyword>
<evidence type="ECO:0000256" key="1">
    <source>
        <dbReference type="ARBA" id="ARBA00009129"/>
    </source>
</evidence>
<dbReference type="KEGG" id="dco:SAMEA4475696_1691"/>
<comment type="similarity">
    <text evidence="1">Belongs to the UPF0337 (CsbD) family.</text>
</comment>
<accession>A0A239VMI9</accession>
<dbReference type="InterPro" id="IPR036629">
    <property type="entry name" value="YjbJ_sf"/>
</dbReference>
<dbReference type="InterPro" id="IPR008462">
    <property type="entry name" value="CsbD"/>
</dbReference>
<proteinExistence type="inferred from homology"/>
<sequence length="57" mass="6048">MGFDDKVKNAATDLQGKVKEAVGKVTGDSKQEAAGRADQAEADLKKASEHVKDAFKN</sequence>
<evidence type="ECO:0000259" key="3">
    <source>
        <dbReference type="Pfam" id="PF05532"/>
    </source>
</evidence>
<protein>
    <submittedName>
        <fullName evidence="4">CsbD-like</fullName>
    </submittedName>
</protein>
<dbReference type="STRING" id="1121387.GCA_000429885_00061"/>
<dbReference type="RefSeq" id="WP_084440788.1">
    <property type="nucleotide sequence ID" value="NZ_LT906453.1"/>
</dbReference>
<name>A0A239VMI9_9MICO</name>
<gene>
    <name evidence="4" type="ORF">SAMEA4475696_01691</name>
</gene>
<dbReference type="Proteomes" id="UP000242637">
    <property type="component" value="Chromosome 1"/>
</dbReference>
<evidence type="ECO:0000313" key="4">
    <source>
        <dbReference type="EMBL" id="SNV22943.1"/>
    </source>
</evidence>
<reference evidence="4 5" key="1">
    <citation type="submission" date="2017-06" db="EMBL/GenBank/DDBJ databases">
        <authorList>
            <consortium name="Pathogen Informatics"/>
        </authorList>
    </citation>
    <scope>NUCLEOTIDE SEQUENCE [LARGE SCALE GENOMIC DNA]</scope>
    <source>
        <strain evidence="4 5">NCTC13039</strain>
    </source>
</reference>
<dbReference type="OrthoDB" id="2143260at2"/>
<dbReference type="Pfam" id="PF05532">
    <property type="entry name" value="CsbD"/>
    <property type="match status" value="1"/>
</dbReference>
<organism evidence="4 5">
    <name type="scientific">Dermatophilus congolensis</name>
    <dbReference type="NCBI Taxonomy" id="1863"/>
    <lineage>
        <taxon>Bacteria</taxon>
        <taxon>Bacillati</taxon>
        <taxon>Actinomycetota</taxon>
        <taxon>Actinomycetes</taxon>
        <taxon>Micrococcales</taxon>
        <taxon>Dermatophilaceae</taxon>
        <taxon>Dermatophilus</taxon>
    </lineage>
</organism>
<feature type="domain" description="CsbD-like" evidence="3">
    <location>
        <begin position="5"/>
        <end position="56"/>
    </location>
</feature>
<dbReference type="EMBL" id="LT906453">
    <property type="protein sequence ID" value="SNV22943.1"/>
    <property type="molecule type" value="Genomic_DNA"/>
</dbReference>
<dbReference type="SUPFAM" id="SSF69047">
    <property type="entry name" value="Hypothetical protein YjbJ"/>
    <property type="match status" value="1"/>
</dbReference>